<keyword evidence="4 5" id="KW-1133">Transmembrane helix</keyword>
<evidence type="ECO:0000256" key="5">
    <source>
        <dbReference type="SAM" id="Phobius"/>
    </source>
</evidence>
<keyword evidence="3" id="KW-0735">Signal-anchor</keyword>
<organism evidence="7 8">
    <name type="scientific">Lysinibacillus alkalisoli</name>
    <dbReference type="NCBI Taxonomy" id="1911548"/>
    <lineage>
        <taxon>Bacteria</taxon>
        <taxon>Bacillati</taxon>
        <taxon>Bacillota</taxon>
        <taxon>Bacilli</taxon>
        <taxon>Bacillales</taxon>
        <taxon>Bacillaceae</taxon>
        <taxon>Lysinibacillus</taxon>
    </lineage>
</organism>
<protein>
    <submittedName>
        <fullName evidence="7">Transcriptional regulator LytR</fullName>
    </submittedName>
</protein>
<dbReference type="PANTHER" id="PTHR33392">
    <property type="entry name" value="POLYISOPRENYL-TEICHOIC ACID--PEPTIDOGLYCAN TEICHOIC ACID TRANSFERASE TAGU"/>
    <property type="match status" value="1"/>
</dbReference>
<evidence type="ECO:0000256" key="1">
    <source>
        <dbReference type="ARBA" id="ARBA00006068"/>
    </source>
</evidence>
<sequence>MVKKKQWWKWLLVIVVVITVVITSFLYHQYRKFEQNFTNTQIEYKSKARKKSDDKLIENKRPISLLLLGIDERQNDSGRSDSIVVATLNPTKENAKLISIPRDTYVAIAGMEMSDKINHAYAFKGINGATETVEQLLNIPIDYVMTMNMEGLVDLVDLTGGITIDSPFAFKANLHTFNKGKNHLNGEAALAYARMRKNDPNGDFGRQERQKQVIAQLANNIKSFNTLAKLDEMMIILGSNIKTNIEMKELNRLRTDYLMPMQTYDNLQFNKGQGTTKNGIYYFELNTQELEQISATLQKHLAL</sequence>
<dbReference type="RefSeq" id="WP_188613526.1">
    <property type="nucleotide sequence ID" value="NZ_BMJT01000002.1"/>
</dbReference>
<keyword evidence="2 5" id="KW-0812">Transmembrane</keyword>
<feature type="domain" description="Cell envelope-related transcriptional attenuator" evidence="6">
    <location>
        <begin position="79"/>
        <end position="222"/>
    </location>
</feature>
<reference evidence="7" key="2">
    <citation type="submission" date="2020-09" db="EMBL/GenBank/DDBJ databases">
        <authorList>
            <person name="Sun Q."/>
            <person name="Zhou Y."/>
        </authorList>
    </citation>
    <scope>NUCLEOTIDE SEQUENCE</scope>
    <source>
        <strain evidence="7">CGMCC 1.15760</strain>
    </source>
</reference>
<feature type="transmembrane region" description="Helical" evidence="5">
    <location>
        <begin position="7"/>
        <end position="27"/>
    </location>
</feature>
<dbReference type="Gene3D" id="3.40.630.190">
    <property type="entry name" value="LCP protein"/>
    <property type="match status" value="1"/>
</dbReference>
<comment type="similarity">
    <text evidence="1">Belongs to the LytR/CpsA/Psr (LCP) family.</text>
</comment>
<name>A0A917FYP1_9BACI</name>
<evidence type="ECO:0000313" key="7">
    <source>
        <dbReference type="EMBL" id="GGG14421.1"/>
    </source>
</evidence>
<keyword evidence="5" id="KW-0472">Membrane</keyword>
<dbReference type="EMBL" id="BMJT01000002">
    <property type="protein sequence ID" value="GGG14421.1"/>
    <property type="molecule type" value="Genomic_DNA"/>
</dbReference>
<evidence type="ECO:0000259" key="6">
    <source>
        <dbReference type="Pfam" id="PF03816"/>
    </source>
</evidence>
<dbReference type="InterPro" id="IPR050922">
    <property type="entry name" value="LytR/CpsA/Psr_CW_biosynth"/>
</dbReference>
<dbReference type="Proteomes" id="UP000616608">
    <property type="component" value="Unassembled WGS sequence"/>
</dbReference>
<dbReference type="GO" id="GO:0071555">
    <property type="term" value="P:cell wall organization"/>
    <property type="evidence" value="ECO:0007669"/>
    <property type="project" value="UniProtKB-KW"/>
</dbReference>
<keyword evidence="8" id="KW-1185">Reference proteome</keyword>
<dbReference type="Pfam" id="PF03816">
    <property type="entry name" value="LytR_cpsA_psr"/>
    <property type="match status" value="1"/>
</dbReference>
<dbReference type="PANTHER" id="PTHR33392:SF6">
    <property type="entry name" value="POLYISOPRENYL-TEICHOIC ACID--PEPTIDOGLYCAN TEICHOIC ACID TRANSFERASE TAGU"/>
    <property type="match status" value="1"/>
</dbReference>
<dbReference type="InterPro" id="IPR004474">
    <property type="entry name" value="LytR_CpsA_psr"/>
</dbReference>
<evidence type="ECO:0000256" key="2">
    <source>
        <dbReference type="ARBA" id="ARBA00022692"/>
    </source>
</evidence>
<dbReference type="NCBIfam" id="TIGR00350">
    <property type="entry name" value="lytR_cpsA_psr"/>
    <property type="match status" value="1"/>
</dbReference>
<evidence type="ECO:0000313" key="8">
    <source>
        <dbReference type="Proteomes" id="UP000616608"/>
    </source>
</evidence>
<gene>
    <name evidence="7" type="primary">lytR</name>
    <name evidence="7" type="ORF">GCM10007425_05870</name>
</gene>
<dbReference type="AlphaFoldDB" id="A0A917FYP1"/>
<evidence type="ECO:0000256" key="3">
    <source>
        <dbReference type="ARBA" id="ARBA00022968"/>
    </source>
</evidence>
<accession>A0A917FYP1</accession>
<comment type="caution">
    <text evidence="7">The sequence shown here is derived from an EMBL/GenBank/DDBJ whole genome shotgun (WGS) entry which is preliminary data.</text>
</comment>
<evidence type="ECO:0000256" key="4">
    <source>
        <dbReference type="ARBA" id="ARBA00022989"/>
    </source>
</evidence>
<reference evidence="7" key="1">
    <citation type="journal article" date="2014" name="Int. J. Syst. Evol. Microbiol.">
        <title>Complete genome sequence of Corynebacterium casei LMG S-19264T (=DSM 44701T), isolated from a smear-ripened cheese.</title>
        <authorList>
            <consortium name="US DOE Joint Genome Institute (JGI-PGF)"/>
            <person name="Walter F."/>
            <person name="Albersmeier A."/>
            <person name="Kalinowski J."/>
            <person name="Ruckert C."/>
        </authorList>
    </citation>
    <scope>NUCLEOTIDE SEQUENCE</scope>
    <source>
        <strain evidence="7">CGMCC 1.15760</strain>
    </source>
</reference>
<proteinExistence type="inferred from homology"/>